<comment type="caution">
    <text evidence="1">The sequence shown here is derived from an EMBL/GenBank/DDBJ whole genome shotgun (WGS) entry which is preliminary data.</text>
</comment>
<sequence>MKPETTTRDDLIERLARVVPSRKARATFLRADDATLRRIVERMEASAEETRRIGHIHSTGIGFVKIS</sequence>
<gene>
    <name evidence="1" type="ORF">C8N35_102129</name>
</gene>
<protein>
    <submittedName>
        <fullName evidence="1">Uncharacterized protein</fullName>
    </submittedName>
</protein>
<dbReference type="AlphaFoldDB" id="A0A2T5VCE0"/>
<dbReference type="EMBL" id="QAYG01000002">
    <property type="protein sequence ID" value="PTW61420.1"/>
    <property type="molecule type" value="Genomic_DNA"/>
</dbReference>
<dbReference type="RefSeq" id="WP_107989282.1">
    <property type="nucleotide sequence ID" value="NZ_QAYG01000002.1"/>
</dbReference>
<name>A0A2T5VCE0_9HYPH</name>
<evidence type="ECO:0000313" key="2">
    <source>
        <dbReference type="Proteomes" id="UP000244081"/>
    </source>
</evidence>
<organism evidence="1 2">
    <name type="scientific">Breoghania corrubedonensis</name>
    <dbReference type="NCBI Taxonomy" id="665038"/>
    <lineage>
        <taxon>Bacteria</taxon>
        <taxon>Pseudomonadati</taxon>
        <taxon>Pseudomonadota</taxon>
        <taxon>Alphaproteobacteria</taxon>
        <taxon>Hyphomicrobiales</taxon>
        <taxon>Stappiaceae</taxon>
        <taxon>Breoghania</taxon>
    </lineage>
</organism>
<dbReference type="Proteomes" id="UP000244081">
    <property type="component" value="Unassembled WGS sequence"/>
</dbReference>
<reference evidence="1 2" key="1">
    <citation type="submission" date="2018-04" db="EMBL/GenBank/DDBJ databases">
        <title>Genomic Encyclopedia of Archaeal and Bacterial Type Strains, Phase II (KMG-II): from individual species to whole genera.</title>
        <authorList>
            <person name="Goeker M."/>
        </authorList>
    </citation>
    <scope>NUCLEOTIDE SEQUENCE [LARGE SCALE GENOMIC DNA]</scope>
    <source>
        <strain evidence="1 2">DSM 23382</strain>
    </source>
</reference>
<evidence type="ECO:0000313" key="1">
    <source>
        <dbReference type="EMBL" id="PTW61420.1"/>
    </source>
</evidence>
<keyword evidence="2" id="KW-1185">Reference proteome</keyword>
<accession>A0A2T5VCE0</accession>
<proteinExistence type="predicted"/>